<feature type="domain" description="Palmitoyltransferase DHHC" evidence="9">
    <location>
        <begin position="91"/>
        <end position="132"/>
    </location>
</feature>
<dbReference type="InterPro" id="IPR039859">
    <property type="entry name" value="PFA4/ZDH16/20/ERF2-like"/>
</dbReference>
<evidence type="ECO:0000256" key="8">
    <source>
        <dbReference type="RuleBase" id="RU079119"/>
    </source>
</evidence>
<dbReference type="GO" id="GO:0019706">
    <property type="term" value="F:protein-cysteine S-palmitoyltransferase activity"/>
    <property type="evidence" value="ECO:0007669"/>
    <property type="project" value="UniProtKB-EC"/>
</dbReference>
<dbReference type="PANTHER" id="PTHR22883:SF391">
    <property type="entry name" value="PROTEIN S-ACYLTRANSFERASE 3-RELATED"/>
    <property type="match status" value="1"/>
</dbReference>
<dbReference type="EC" id="2.3.1.225" evidence="8"/>
<comment type="similarity">
    <text evidence="2 8">Belongs to the DHHC palmitoyltransferase family.</text>
</comment>
<name>A0AAE0B1E5_9ROSI</name>
<evidence type="ECO:0000256" key="6">
    <source>
        <dbReference type="ARBA" id="ARBA00023136"/>
    </source>
</evidence>
<dbReference type="GO" id="GO:0005794">
    <property type="term" value="C:Golgi apparatus"/>
    <property type="evidence" value="ECO:0007669"/>
    <property type="project" value="TreeGrafter"/>
</dbReference>
<dbReference type="PROSITE" id="PS50216">
    <property type="entry name" value="DHHC"/>
    <property type="match status" value="2"/>
</dbReference>
<evidence type="ECO:0000256" key="4">
    <source>
        <dbReference type="ARBA" id="ARBA00022692"/>
    </source>
</evidence>
<evidence type="ECO:0000256" key="3">
    <source>
        <dbReference type="ARBA" id="ARBA00022679"/>
    </source>
</evidence>
<proteinExistence type="inferred from homology"/>
<comment type="subcellular location">
    <subcellularLocation>
        <location evidence="1">Endomembrane system</location>
        <topology evidence="1">Multi-pass membrane protein</topology>
    </subcellularLocation>
</comment>
<evidence type="ECO:0000256" key="2">
    <source>
        <dbReference type="ARBA" id="ARBA00008574"/>
    </source>
</evidence>
<evidence type="ECO:0000256" key="5">
    <source>
        <dbReference type="ARBA" id="ARBA00022989"/>
    </source>
</evidence>
<dbReference type="EMBL" id="JANJYJ010000002">
    <property type="protein sequence ID" value="KAK3227504.1"/>
    <property type="molecule type" value="Genomic_DNA"/>
</dbReference>
<dbReference type="Proteomes" id="UP001281410">
    <property type="component" value="Unassembled WGS sequence"/>
</dbReference>
<evidence type="ECO:0000259" key="9">
    <source>
        <dbReference type="Pfam" id="PF01529"/>
    </source>
</evidence>
<keyword evidence="4 8" id="KW-0812">Transmembrane</keyword>
<evidence type="ECO:0000313" key="10">
    <source>
        <dbReference type="EMBL" id="KAK3227504.1"/>
    </source>
</evidence>
<feature type="transmembrane region" description="Helical" evidence="8">
    <location>
        <begin position="148"/>
        <end position="168"/>
    </location>
</feature>
<dbReference type="Pfam" id="PF01529">
    <property type="entry name" value="DHHC"/>
    <property type="match status" value="2"/>
</dbReference>
<gene>
    <name evidence="10" type="ORF">Dsin_007366</name>
</gene>
<reference evidence="10" key="1">
    <citation type="journal article" date="2023" name="Plant J.">
        <title>Genome sequences and population genomics provide insights into the demographic history, inbreeding, and mutation load of two 'living fossil' tree species of Dipteronia.</title>
        <authorList>
            <person name="Feng Y."/>
            <person name="Comes H.P."/>
            <person name="Chen J."/>
            <person name="Zhu S."/>
            <person name="Lu R."/>
            <person name="Zhang X."/>
            <person name="Li P."/>
            <person name="Qiu J."/>
            <person name="Olsen K.M."/>
            <person name="Qiu Y."/>
        </authorList>
    </citation>
    <scope>NUCLEOTIDE SEQUENCE</scope>
    <source>
        <strain evidence="10">NBL</strain>
    </source>
</reference>
<comment type="caution">
    <text evidence="10">The sequence shown here is derived from an EMBL/GenBank/DDBJ whole genome shotgun (WGS) entry which is preliminary data.</text>
</comment>
<feature type="transmembrane region" description="Helical" evidence="8">
    <location>
        <begin position="304"/>
        <end position="324"/>
    </location>
</feature>
<dbReference type="GO" id="GO:0006612">
    <property type="term" value="P:protein targeting to membrane"/>
    <property type="evidence" value="ECO:0007669"/>
    <property type="project" value="TreeGrafter"/>
</dbReference>
<evidence type="ECO:0000256" key="1">
    <source>
        <dbReference type="ARBA" id="ARBA00004127"/>
    </source>
</evidence>
<protein>
    <recommendedName>
        <fullName evidence="8">S-acyltransferase</fullName>
        <ecNumber evidence="8">2.3.1.225</ecNumber>
    </recommendedName>
    <alternativeName>
        <fullName evidence="8">Palmitoyltransferase</fullName>
    </alternativeName>
</protein>
<feature type="domain" description="Palmitoyltransferase DHHC" evidence="9">
    <location>
        <begin position="246"/>
        <end position="288"/>
    </location>
</feature>
<feature type="transmembrane region" description="Helical" evidence="8">
    <location>
        <begin position="9"/>
        <end position="31"/>
    </location>
</feature>
<keyword evidence="6 8" id="KW-0472">Membrane</keyword>
<keyword evidence="11" id="KW-1185">Reference proteome</keyword>
<comment type="catalytic activity">
    <reaction evidence="8">
        <text>L-cysteinyl-[protein] + hexadecanoyl-CoA = S-hexadecanoyl-L-cysteinyl-[protein] + CoA</text>
        <dbReference type="Rhea" id="RHEA:36683"/>
        <dbReference type="Rhea" id="RHEA-COMP:10131"/>
        <dbReference type="Rhea" id="RHEA-COMP:11032"/>
        <dbReference type="ChEBI" id="CHEBI:29950"/>
        <dbReference type="ChEBI" id="CHEBI:57287"/>
        <dbReference type="ChEBI" id="CHEBI:57379"/>
        <dbReference type="ChEBI" id="CHEBI:74151"/>
        <dbReference type="EC" id="2.3.1.225"/>
    </reaction>
</comment>
<evidence type="ECO:0000256" key="7">
    <source>
        <dbReference type="ARBA" id="ARBA00023315"/>
    </source>
</evidence>
<dbReference type="AlphaFoldDB" id="A0AAE0B1E5"/>
<keyword evidence="5 8" id="KW-1133">Transmembrane helix</keyword>
<evidence type="ECO:0000313" key="11">
    <source>
        <dbReference type="Proteomes" id="UP001281410"/>
    </source>
</evidence>
<keyword evidence="3 8" id="KW-0808">Transferase</keyword>
<comment type="domain">
    <text evidence="8">The DHHC domain is required for palmitoyltransferase activity.</text>
</comment>
<dbReference type="InterPro" id="IPR001594">
    <property type="entry name" value="Palmitoyltrfase_DHHC"/>
</dbReference>
<feature type="transmembrane region" description="Helical" evidence="8">
    <location>
        <begin position="180"/>
        <end position="203"/>
    </location>
</feature>
<dbReference type="GO" id="GO:0005783">
    <property type="term" value="C:endoplasmic reticulum"/>
    <property type="evidence" value="ECO:0007669"/>
    <property type="project" value="TreeGrafter"/>
</dbReference>
<accession>A0AAE0B1E5</accession>
<keyword evidence="7 8" id="KW-0012">Acyltransferase</keyword>
<dbReference type="PANTHER" id="PTHR22883">
    <property type="entry name" value="ZINC FINGER DHHC DOMAIN CONTAINING PROTEIN"/>
    <property type="match status" value="1"/>
</dbReference>
<sequence length="338" mass="37500">MSHDAVSEFLIIHCSITLWLVGGLSVFHFYLMCSNQDLSFLFLTSARDTGIIPRNSKSPESDEASDMEWVNGRTPHLKLPRTNGHPDTVKVKYCDTCLLYHPLRVSQCNICNNCVQGFAHHCPWVGQCIGIRFLCGGRLSFGPDVASLFLIAFLIAGPVIAFCTKTYAKIKNDNNADRCYPVLIVAAVLTFRDLSFLFLTSAIDTGIIPRNSKPPESDEASDMEWVSGRTPHLKLPRTNGHTDTIKVKYCDTCLPYHPPRVSQCYICNNCVQGFAHHCPWVGRCVGIRFLCGGRLIFGPNVASLFLTAFLIAGPVIAFCTKTYAKIKNDNMLTVVILS</sequence>
<organism evidence="10 11">
    <name type="scientific">Dipteronia sinensis</name>
    <dbReference type="NCBI Taxonomy" id="43782"/>
    <lineage>
        <taxon>Eukaryota</taxon>
        <taxon>Viridiplantae</taxon>
        <taxon>Streptophyta</taxon>
        <taxon>Embryophyta</taxon>
        <taxon>Tracheophyta</taxon>
        <taxon>Spermatophyta</taxon>
        <taxon>Magnoliopsida</taxon>
        <taxon>eudicotyledons</taxon>
        <taxon>Gunneridae</taxon>
        <taxon>Pentapetalae</taxon>
        <taxon>rosids</taxon>
        <taxon>malvids</taxon>
        <taxon>Sapindales</taxon>
        <taxon>Sapindaceae</taxon>
        <taxon>Hippocastanoideae</taxon>
        <taxon>Acereae</taxon>
        <taxon>Dipteronia</taxon>
    </lineage>
</organism>